<dbReference type="EMBL" id="JASCZI010030312">
    <property type="protein sequence ID" value="MED6121117.1"/>
    <property type="molecule type" value="Genomic_DNA"/>
</dbReference>
<keyword evidence="4" id="KW-1185">Reference proteome</keyword>
<evidence type="ECO:0000313" key="4">
    <source>
        <dbReference type="Proteomes" id="UP001341840"/>
    </source>
</evidence>
<keyword evidence="1" id="KW-0408">Iron</keyword>
<proteinExistence type="predicted"/>
<evidence type="ECO:0000256" key="2">
    <source>
        <dbReference type="SAM" id="MobiDB-lite"/>
    </source>
</evidence>
<feature type="region of interest" description="Disordered" evidence="2">
    <location>
        <begin position="37"/>
        <end position="56"/>
    </location>
</feature>
<dbReference type="Proteomes" id="UP001341840">
    <property type="component" value="Unassembled WGS sequence"/>
</dbReference>
<accession>A0ABU6RAU7</accession>
<comment type="caution">
    <text evidence="3">The sequence shown here is derived from an EMBL/GenBank/DDBJ whole genome shotgun (WGS) entry which is preliminary data.</text>
</comment>
<dbReference type="InterPro" id="IPR015931">
    <property type="entry name" value="Acnase/IPM_dHydase_lsu_aba_1/3"/>
</dbReference>
<feature type="compositionally biased region" description="Basic residues" evidence="2">
    <location>
        <begin position="40"/>
        <end position="51"/>
    </location>
</feature>
<dbReference type="InterPro" id="IPR036008">
    <property type="entry name" value="Aconitase_4Fe-4S_dom"/>
</dbReference>
<reference evidence="3 4" key="1">
    <citation type="journal article" date="2023" name="Plants (Basel)">
        <title>Bridging the Gap: Combining Genomics and Transcriptomics Approaches to Understand Stylosanthes scabra, an Orphan Legume from the Brazilian Caatinga.</title>
        <authorList>
            <person name="Ferreira-Neto J.R.C."/>
            <person name="da Silva M.D."/>
            <person name="Binneck E."/>
            <person name="de Melo N.F."/>
            <person name="da Silva R.H."/>
            <person name="de Melo A.L.T.M."/>
            <person name="Pandolfi V."/>
            <person name="Bustamante F.O."/>
            <person name="Brasileiro-Vidal A.C."/>
            <person name="Benko-Iseppon A.M."/>
        </authorList>
    </citation>
    <scope>NUCLEOTIDE SEQUENCE [LARGE SCALE GENOMIC DNA]</scope>
    <source>
        <tissue evidence="3">Leaves</tissue>
    </source>
</reference>
<protein>
    <submittedName>
        <fullName evidence="3">Uncharacterized protein</fullName>
    </submittedName>
</protein>
<dbReference type="Gene3D" id="3.30.499.10">
    <property type="entry name" value="Aconitase, domain 3"/>
    <property type="match status" value="1"/>
</dbReference>
<sequence>MAAVRFCNKNRQRTVEHLNQAIRSDWNWRISFNLFTNPKPNHRRRPPHPAVHKQQPLRSRDFRRVPFLSASSFHSLLSSPSPKLREAVNPSLQRTQIRQPPSPSISSLSHCRRVLSRKSKLQRCLSYCSRSGRSLTHFRRVEVLLGTDSHTWTAGAFGQFATGFGNTDSPL</sequence>
<feature type="compositionally biased region" description="Polar residues" evidence="2">
    <location>
        <begin position="90"/>
        <end position="99"/>
    </location>
</feature>
<evidence type="ECO:0000313" key="3">
    <source>
        <dbReference type="EMBL" id="MED6121117.1"/>
    </source>
</evidence>
<name>A0ABU6RAU7_9FABA</name>
<dbReference type="SUPFAM" id="SSF53732">
    <property type="entry name" value="Aconitase iron-sulfur domain"/>
    <property type="match status" value="1"/>
</dbReference>
<gene>
    <name evidence="3" type="ORF">PIB30_027187</name>
</gene>
<organism evidence="3 4">
    <name type="scientific">Stylosanthes scabra</name>
    <dbReference type="NCBI Taxonomy" id="79078"/>
    <lineage>
        <taxon>Eukaryota</taxon>
        <taxon>Viridiplantae</taxon>
        <taxon>Streptophyta</taxon>
        <taxon>Embryophyta</taxon>
        <taxon>Tracheophyta</taxon>
        <taxon>Spermatophyta</taxon>
        <taxon>Magnoliopsida</taxon>
        <taxon>eudicotyledons</taxon>
        <taxon>Gunneridae</taxon>
        <taxon>Pentapetalae</taxon>
        <taxon>rosids</taxon>
        <taxon>fabids</taxon>
        <taxon>Fabales</taxon>
        <taxon>Fabaceae</taxon>
        <taxon>Papilionoideae</taxon>
        <taxon>50 kb inversion clade</taxon>
        <taxon>dalbergioids sensu lato</taxon>
        <taxon>Dalbergieae</taxon>
        <taxon>Pterocarpus clade</taxon>
        <taxon>Stylosanthes</taxon>
    </lineage>
</organism>
<evidence type="ECO:0000256" key="1">
    <source>
        <dbReference type="ARBA" id="ARBA00023004"/>
    </source>
</evidence>
<feature type="region of interest" description="Disordered" evidence="2">
    <location>
        <begin position="83"/>
        <end position="105"/>
    </location>
</feature>